<evidence type="ECO:0000259" key="1">
    <source>
        <dbReference type="PROSITE" id="PS50801"/>
    </source>
</evidence>
<proteinExistence type="predicted"/>
<dbReference type="EMBL" id="CP020880">
    <property type="protein sequence ID" value="ART74912.1"/>
    <property type="molecule type" value="Genomic_DNA"/>
</dbReference>
<dbReference type="PANTHER" id="PTHR33745">
    <property type="entry name" value="RSBT ANTAGONIST PROTEIN RSBS-RELATED"/>
    <property type="match status" value="1"/>
</dbReference>
<dbReference type="Proteomes" id="UP000195573">
    <property type="component" value="Chromosome"/>
</dbReference>
<dbReference type="Pfam" id="PF01590">
    <property type="entry name" value="GAF"/>
    <property type="match status" value="1"/>
</dbReference>
<name>A0ABM6KF18_9BACI</name>
<dbReference type="Gene3D" id="3.30.750.24">
    <property type="entry name" value="STAS domain"/>
    <property type="match status" value="1"/>
</dbReference>
<evidence type="ECO:0000313" key="3">
    <source>
        <dbReference type="Proteomes" id="UP000195573"/>
    </source>
</evidence>
<accession>A0ABM6KF18</accession>
<protein>
    <submittedName>
        <fullName evidence="2">STAS domain-containing protein</fullName>
    </submittedName>
</protein>
<dbReference type="CDD" id="cd07041">
    <property type="entry name" value="STAS_RsbR_RsbS_like"/>
    <property type="match status" value="1"/>
</dbReference>
<dbReference type="InterPro" id="IPR036513">
    <property type="entry name" value="STAS_dom_sf"/>
</dbReference>
<organism evidence="2 3">
    <name type="scientific">Sutcliffiella horikoshii</name>
    <dbReference type="NCBI Taxonomy" id="79883"/>
    <lineage>
        <taxon>Bacteria</taxon>
        <taxon>Bacillati</taxon>
        <taxon>Bacillota</taxon>
        <taxon>Bacilli</taxon>
        <taxon>Bacillales</taxon>
        <taxon>Bacillaceae</taxon>
        <taxon>Sutcliffiella</taxon>
    </lineage>
</organism>
<dbReference type="SUPFAM" id="SSF55781">
    <property type="entry name" value="GAF domain-like"/>
    <property type="match status" value="1"/>
</dbReference>
<dbReference type="Pfam" id="PF01740">
    <property type="entry name" value="STAS"/>
    <property type="match status" value="1"/>
</dbReference>
<dbReference type="PROSITE" id="PS50801">
    <property type="entry name" value="STAS"/>
    <property type="match status" value="1"/>
</dbReference>
<sequence>MILSDLTKDMEVTKSLGDGSLIGVPIYYKDGENYGTLCGMDLRPFHFTENHKDLFKAMAKLLGNVLDLQKKNLQVQMLSVPLVPIFDDMAVLPLIGEVDSERTSRVIEHTLTEAAKGELEHIIIDLSGLARIDSRSVENLMLISNSLKLVGVRITYTGIRPDLAKKVNLLQYTFKDNTFKSTLKQAIQSIRKGS</sequence>
<feature type="domain" description="STAS" evidence="1">
    <location>
        <begin position="79"/>
        <end position="190"/>
    </location>
</feature>
<dbReference type="InterPro" id="IPR002645">
    <property type="entry name" value="STAS_dom"/>
</dbReference>
<dbReference type="PANTHER" id="PTHR33745:SF8">
    <property type="entry name" value="BLUE-LIGHT PHOTORECEPTOR"/>
    <property type="match status" value="1"/>
</dbReference>
<dbReference type="SUPFAM" id="SSF52091">
    <property type="entry name" value="SpoIIaa-like"/>
    <property type="match status" value="1"/>
</dbReference>
<dbReference type="InterPro" id="IPR003018">
    <property type="entry name" value="GAF"/>
</dbReference>
<dbReference type="InterPro" id="IPR051932">
    <property type="entry name" value="Bact_StressResp_Reg"/>
</dbReference>
<reference evidence="2 3" key="1">
    <citation type="submission" date="2017-04" db="EMBL/GenBank/DDBJ databases">
        <title>Complete Genome Sequence of the Bacillus horikoshii 20a strain from Cuatro Cienegas, Coahuila, Mexico.</title>
        <authorList>
            <person name="Zarza E."/>
            <person name="Alcaraz L.D."/>
            <person name="Aguilar-Salinas B."/>
            <person name="Islas A."/>
            <person name="Olmedo-Alvarez G."/>
        </authorList>
    </citation>
    <scope>NUCLEOTIDE SEQUENCE [LARGE SCALE GENOMIC DNA]</scope>
    <source>
        <strain evidence="2 3">20a</strain>
    </source>
</reference>
<gene>
    <name evidence="2" type="ORF">B4U37_02105</name>
</gene>
<evidence type="ECO:0000313" key="2">
    <source>
        <dbReference type="EMBL" id="ART74912.1"/>
    </source>
</evidence>
<keyword evidence="3" id="KW-1185">Reference proteome</keyword>